<feature type="region of interest" description="Disordered" evidence="1">
    <location>
        <begin position="1"/>
        <end position="23"/>
    </location>
</feature>
<dbReference type="RefSeq" id="WP_267637232.1">
    <property type="nucleotide sequence ID" value="NZ_JAODIY010000009.1"/>
</dbReference>
<dbReference type="Gene3D" id="1.10.10.10">
    <property type="entry name" value="Winged helix-like DNA-binding domain superfamily/Winged helix DNA-binding domain"/>
    <property type="match status" value="1"/>
</dbReference>
<name>A0ABD5X8R1_9EURY</name>
<sequence length="132" mass="14376">MSQTPRARPKQPHGADTETIISEPTEVEALLGALEDEDCRAILEATDGESLTANELSETCELALSTAYRKLELLTETGLLEEQLRLSRNGKHTSEYVRSVDDVHVSLEGDIQLSIMHDNPTESGQSILAGAD</sequence>
<dbReference type="Proteomes" id="UP001596414">
    <property type="component" value="Unassembled WGS sequence"/>
</dbReference>
<protein>
    <submittedName>
        <fullName evidence="2">Helix-turn-helix domain-containing protein</fullName>
    </submittedName>
</protein>
<dbReference type="InterPro" id="IPR036388">
    <property type="entry name" value="WH-like_DNA-bd_sf"/>
</dbReference>
<dbReference type="Pfam" id="PF12840">
    <property type="entry name" value="HTH_20"/>
    <property type="match status" value="1"/>
</dbReference>
<accession>A0ABD5X8R1</accession>
<organism evidence="2 3">
    <name type="scientific">Halovenus rubra</name>
    <dbReference type="NCBI Taxonomy" id="869890"/>
    <lineage>
        <taxon>Archaea</taxon>
        <taxon>Methanobacteriati</taxon>
        <taxon>Methanobacteriota</taxon>
        <taxon>Stenosarchaea group</taxon>
        <taxon>Halobacteria</taxon>
        <taxon>Halobacteriales</taxon>
        <taxon>Haloarculaceae</taxon>
        <taxon>Halovenus</taxon>
    </lineage>
</organism>
<proteinExistence type="predicted"/>
<gene>
    <name evidence="2" type="ORF">ACFQJ7_12975</name>
</gene>
<dbReference type="SUPFAM" id="SSF46785">
    <property type="entry name" value="Winged helix' DNA-binding domain"/>
    <property type="match status" value="1"/>
</dbReference>
<evidence type="ECO:0000256" key="1">
    <source>
        <dbReference type="SAM" id="MobiDB-lite"/>
    </source>
</evidence>
<dbReference type="AlphaFoldDB" id="A0ABD5X8R1"/>
<comment type="caution">
    <text evidence="2">The sequence shown here is derived from an EMBL/GenBank/DDBJ whole genome shotgun (WGS) entry which is preliminary data.</text>
</comment>
<dbReference type="InterPro" id="IPR036390">
    <property type="entry name" value="WH_DNA-bd_sf"/>
</dbReference>
<evidence type="ECO:0000313" key="2">
    <source>
        <dbReference type="EMBL" id="MFC7126924.1"/>
    </source>
</evidence>
<reference evidence="2 3" key="1">
    <citation type="journal article" date="2014" name="Int. J. Syst. Evol. Microbiol.">
        <title>Complete genome sequence of Corynebacterium casei LMG S-19264T (=DSM 44701T), isolated from a smear-ripened cheese.</title>
        <authorList>
            <consortium name="US DOE Joint Genome Institute (JGI-PGF)"/>
            <person name="Walter F."/>
            <person name="Albersmeier A."/>
            <person name="Kalinowski J."/>
            <person name="Ruckert C."/>
        </authorList>
    </citation>
    <scope>NUCLEOTIDE SEQUENCE [LARGE SCALE GENOMIC DNA]</scope>
    <source>
        <strain evidence="2 3">CGMCC 4.7215</strain>
    </source>
</reference>
<evidence type="ECO:0000313" key="3">
    <source>
        <dbReference type="Proteomes" id="UP001596414"/>
    </source>
</evidence>
<dbReference type="EMBL" id="JBHSZQ010000047">
    <property type="protein sequence ID" value="MFC7126924.1"/>
    <property type="molecule type" value="Genomic_DNA"/>
</dbReference>